<keyword evidence="6" id="KW-0479">Metal-binding</keyword>
<dbReference type="InterPro" id="IPR017938">
    <property type="entry name" value="Riboflavin_synthase-like_b-brl"/>
</dbReference>
<evidence type="ECO:0000256" key="14">
    <source>
        <dbReference type="SAM" id="Phobius"/>
    </source>
</evidence>
<keyword evidence="11" id="KW-0411">Iron-sulfur</keyword>
<comment type="cofactor">
    <cofactor evidence="1">
        <name>FAD</name>
        <dbReference type="ChEBI" id="CHEBI:57692"/>
    </cofactor>
</comment>
<dbReference type="InterPro" id="IPR050415">
    <property type="entry name" value="MRET"/>
</dbReference>
<dbReference type="Proteomes" id="UP001589608">
    <property type="component" value="Unassembled WGS sequence"/>
</dbReference>
<keyword evidence="10" id="KW-0408">Iron</keyword>
<evidence type="ECO:0000256" key="4">
    <source>
        <dbReference type="ARBA" id="ARBA00022692"/>
    </source>
</evidence>
<evidence type="ECO:0000256" key="5">
    <source>
        <dbReference type="ARBA" id="ARBA00022714"/>
    </source>
</evidence>
<dbReference type="InterPro" id="IPR017927">
    <property type="entry name" value="FAD-bd_FR_type"/>
</dbReference>
<proteinExistence type="predicted"/>
<keyword evidence="12 14" id="KW-0472">Membrane</keyword>
<feature type="transmembrane region" description="Helical" evidence="14">
    <location>
        <begin position="207"/>
        <end position="224"/>
    </location>
</feature>
<dbReference type="Gene3D" id="3.40.50.80">
    <property type="entry name" value="Nucleotide-binding domain of ferredoxin-NADP reductase (FNR) module"/>
    <property type="match status" value="1"/>
</dbReference>
<keyword evidence="5" id="KW-0001">2Fe-2S</keyword>
<evidence type="ECO:0000256" key="2">
    <source>
        <dbReference type="ARBA" id="ARBA00004141"/>
    </source>
</evidence>
<dbReference type="Gene3D" id="2.40.30.10">
    <property type="entry name" value="Translation factors"/>
    <property type="match status" value="1"/>
</dbReference>
<reference evidence="16 17" key="1">
    <citation type="submission" date="2024-09" db="EMBL/GenBank/DDBJ databases">
        <authorList>
            <person name="Sun Q."/>
            <person name="Mori K."/>
        </authorList>
    </citation>
    <scope>NUCLEOTIDE SEQUENCE [LARGE SCALE GENOMIC DNA]</scope>
    <source>
        <strain evidence="16 17">JCM 3307</strain>
    </source>
</reference>
<evidence type="ECO:0000256" key="3">
    <source>
        <dbReference type="ARBA" id="ARBA00022630"/>
    </source>
</evidence>
<comment type="caution">
    <text evidence="16">The sequence shown here is derived from an EMBL/GenBank/DDBJ whole genome shotgun (WGS) entry which is preliminary data.</text>
</comment>
<keyword evidence="7" id="KW-0274">FAD</keyword>
<name>A0ABV5MP96_9ACTN</name>
<evidence type="ECO:0000256" key="6">
    <source>
        <dbReference type="ARBA" id="ARBA00022723"/>
    </source>
</evidence>
<gene>
    <name evidence="16" type="ORF">ACFFTR_46990</name>
</gene>
<evidence type="ECO:0000256" key="11">
    <source>
        <dbReference type="ARBA" id="ARBA00023014"/>
    </source>
</evidence>
<dbReference type="EMBL" id="JBHMCA010000083">
    <property type="protein sequence ID" value="MFB9450669.1"/>
    <property type="molecule type" value="Genomic_DNA"/>
</dbReference>
<dbReference type="SUPFAM" id="SSF52343">
    <property type="entry name" value="Ferredoxin reductase-like, C-terminal NADP-linked domain"/>
    <property type="match status" value="1"/>
</dbReference>
<evidence type="ECO:0000256" key="9">
    <source>
        <dbReference type="ARBA" id="ARBA00023002"/>
    </source>
</evidence>
<keyword evidence="9" id="KW-0560">Oxidoreductase</keyword>
<evidence type="ECO:0000259" key="15">
    <source>
        <dbReference type="PROSITE" id="PS51384"/>
    </source>
</evidence>
<evidence type="ECO:0000313" key="16">
    <source>
        <dbReference type="EMBL" id="MFB9450669.1"/>
    </source>
</evidence>
<dbReference type="CDD" id="cd06198">
    <property type="entry name" value="FNR_like_3"/>
    <property type="match status" value="1"/>
</dbReference>
<accession>A0ABV5MP96</accession>
<feature type="transmembrane region" description="Helical" evidence="14">
    <location>
        <begin position="244"/>
        <end position="264"/>
    </location>
</feature>
<keyword evidence="3" id="KW-0285">Flavoprotein</keyword>
<dbReference type="PRINTS" id="PR00410">
    <property type="entry name" value="PHEHYDRXLASE"/>
</dbReference>
<feature type="transmembrane region" description="Helical" evidence="14">
    <location>
        <begin position="137"/>
        <end position="160"/>
    </location>
</feature>
<evidence type="ECO:0000256" key="1">
    <source>
        <dbReference type="ARBA" id="ARBA00001974"/>
    </source>
</evidence>
<comment type="subcellular location">
    <subcellularLocation>
        <location evidence="2">Membrane</location>
        <topology evidence="2">Multi-pass membrane protein</topology>
    </subcellularLocation>
</comment>
<keyword evidence="8 14" id="KW-1133">Transmembrane helix</keyword>
<dbReference type="SUPFAM" id="SSF63380">
    <property type="entry name" value="Riboflavin synthase domain-like"/>
    <property type="match status" value="1"/>
</dbReference>
<dbReference type="Pfam" id="PF01794">
    <property type="entry name" value="Ferric_reduct"/>
    <property type="match status" value="1"/>
</dbReference>
<keyword evidence="17" id="KW-1185">Reference proteome</keyword>
<evidence type="ECO:0000313" key="17">
    <source>
        <dbReference type="Proteomes" id="UP001589608"/>
    </source>
</evidence>
<dbReference type="InterPro" id="IPR001433">
    <property type="entry name" value="OxRdtase_FAD/NAD-bd"/>
</dbReference>
<dbReference type="InterPro" id="IPR039261">
    <property type="entry name" value="FNR_nucleotide-bd"/>
</dbReference>
<evidence type="ECO:0000256" key="13">
    <source>
        <dbReference type="SAM" id="MobiDB-lite"/>
    </source>
</evidence>
<keyword evidence="4 14" id="KW-0812">Transmembrane</keyword>
<dbReference type="PROSITE" id="PS51384">
    <property type="entry name" value="FAD_FR"/>
    <property type="match status" value="1"/>
</dbReference>
<evidence type="ECO:0000256" key="8">
    <source>
        <dbReference type="ARBA" id="ARBA00022989"/>
    </source>
</evidence>
<feature type="transmembrane region" description="Helical" evidence="14">
    <location>
        <begin position="65"/>
        <end position="87"/>
    </location>
</feature>
<dbReference type="PANTHER" id="PTHR47354">
    <property type="entry name" value="NADH OXIDOREDUCTASE HCR"/>
    <property type="match status" value="1"/>
</dbReference>
<evidence type="ECO:0000256" key="12">
    <source>
        <dbReference type="ARBA" id="ARBA00023136"/>
    </source>
</evidence>
<evidence type="ECO:0000256" key="7">
    <source>
        <dbReference type="ARBA" id="ARBA00022827"/>
    </source>
</evidence>
<dbReference type="InterPro" id="IPR013130">
    <property type="entry name" value="Fe3_Rdtase_TM_dom"/>
</dbReference>
<sequence>MNPLPRRSPSSPPAAAGAALPDRGSTLSVLDGALPPVRTPDPRAAVSERVRSHRRPRGGTGPQRASFALLAVAIANAVVVEALFFTASDAPNLMLAVGRFLGLHAAVVLALQLVLVARVPWLDRRLGMGQLTVWHRWVGITLAWTIIVHATLASWAYARINNWPFDTLKDKWLGSLGTLAGIVSGTVLLVVVLASTRFLRRRLPYELWHAVHLGTYAVVAFAIVHQTIENPISQPATWAKAYWWALWTVAIGLFVCGRLLLPLYRNLRHNLRVSDVVAESEDVTSVYVTGRDLAKMPLDAGQFFLWRFLTPARWWQVNPWSLSKAPDGQSLRLTAKAVGGGSAGLRKLRVGTRVFVEGPYGAFTSKHRMKSNSLLIAGGVGITPIRSLMESLDGNIVVLYRARSEADAPLLSELRHLAVSRRAKLQLVTGRTRDTQPAPLSAEHLLAAVPDIKQRDVYVCGPTAMTNAVLAALRQIGVPKTQMHAEVFAMAD</sequence>
<feature type="transmembrane region" description="Helical" evidence="14">
    <location>
        <begin position="93"/>
        <end position="116"/>
    </location>
</feature>
<feature type="region of interest" description="Disordered" evidence="13">
    <location>
        <begin position="1"/>
        <end position="62"/>
    </location>
</feature>
<feature type="transmembrane region" description="Helical" evidence="14">
    <location>
        <begin position="172"/>
        <end position="195"/>
    </location>
</feature>
<dbReference type="Pfam" id="PF00175">
    <property type="entry name" value="NAD_binding_1"/>
    <property type="match status" value="1"/>
</dbReference>
<protein>
    <submittedName>
        <fullName evidence="16">Ferric reductase-like transmembrane domain-containing protein</fullName>
    </submittedName>
</protein>
<dbReference type="PANTHER" id="PTHR47354:SF8">
    <property type="entry name" value="1,2-PHENYLACETYL-COA EPOXIDASE, SUBUNIT E"/>
    <property type="match status" value="1"/>
</dbReference>
<evidence type="ECO:0000256" key="10">
    <source>
        <dbReference type="ARBA" id="ARBA00023004"/>
    </source>
</evidence>
<feature type="compositionally biased region" description="Low complexity" evidence="13">
    <location>
        <begin position="1"/>
        <end position="25"/>
    </location>
</feature>
<feature type="domain" description="FAD-binding FR-type" evidence="15">
    <location>
        <begin position="266"/>
        <end position="366"/>
    </location>
</feature>
<organism evidence="16 17">
    <name type="scientific">Dactylosporangium vinaceum</name>
    <dbReference type="NCBI Taxonomy" id="53362"/>
    <lineage>
        <taxon>Bacteria</taxon>
        <taxon>Bacillati</taxon>
        <taxon>Actinomycetota</taxon>
        <taxon>Actinomycetes</taxon>
        <taxon>Micromonosporales</taxon>
        <taxon>Micromonosporaceae</taxon>
        <taxon>Dactylosporangium</taxon>
    </lineage>
</organism>